<gene>
    <name evidence="1" type="ORF">KGF56_001271</name>
</gene>
<dbReference type="Gene3D" id="3.40.50.720">
    <property type="entry name" value="NAD(P)-binding Rossmann-like Domain"/>
    <property type="match status" value="1"/>
</dbReference>
<accession>A0AAI9WZ65</accession>
<sequence>MVAEPVQVTVEALQKLYSRVNQFVNAQQDKLVNSEYYNQFFNIESSSPPVVQVRSFAAESSASNLFSSIFNTIAQNKVGCATVLGLGLGIGCYSIYKKWDHIHHPEKAKRRVPKLANGAKRDVALIVGSPTEPITRLVALDFERRGFIVYLTALDSLDLKYLSANPVGKNINYIDFSQSSIEDNLARFKQILKTPVVPFFGAEPHYLFLKSVIFTPCLYFPVGPIENIGINTWHKLTDRLLTYLKLFSSGMIQLVRSSSSKVILINPNNTSCLNLPYHAPESIFQHELMSLFTVLARELKQHGVYVTQVKLGNVSLTSEVLNSNSRIESLVNSEVRAWTSEMRELYTKDFTRAQFKSHRIKASGSGKGESIKSLFHLLFDLTYSSSPPSVSYCGKGARWCDYIAKVFPNSWIELFII</sequence>
<evidence type="ECO:0000313" key="2">
    <source>
        <dbReference type="Proteomes" id="UP001202479"/>
    </source>
</evidence>
<protein>
    <recommendedName>
        <fullName evidence="3">DUF1776-domain-containing protein</fullName>
    </recommendedName>
</protein>
<dbReference type="SUPFAM" id="SSF51735">
    <property type="entry name" value="NAD(P)-binding Rossmann-fold domains"/>
    <property type="match status" value="1"/>
</dbReference>
<dbReference type="GeneID" id="73378888"/>
<dbReference type="InterPro" id="IPR036291">
    <property type="entry name" value="NAD(P)-bd_dom_sf"/>
</dbReference>
<dbReference type="Proteomes" id="UP001202479">
    <property type="component" value="Unassembled WGS sequence"/>
</dbReference>
<name>A0AAI9WZ65_9ASCO</name>
<organism evidence="1 2">
    <name type="scientific">Candida oxycetoniae</name>
    <dbReference type="NCBI Taxonomy" id="497107"/>
    <lineage>
        <taxon>Eukaryota</taxon>
        <taxon>Fungi</taxon>
        <taxon>Dikarya</taxon>
        <taxon>Ascomycota</taxon>
        <taxon>Saccharomycotina</taxon>
        <taxon>Pichiomycetes</taxon>
        <taxon>Debaryomycetaceae</taxon>
        <taxon>Candida/Lodderomyces clade</taxon>
        <taxon>Candida</taxon>
    </lineage>
</organism>
<dbReference type="PANTHER" id="PTHR43313">
    <property type="entry name" value="SHORT-CHAIN DEHYDROGENASE/REDUCTASE FAMILY 9C"/>
    <property type="match status" value="1"/>
</dbReference>
<comment type="caution">
    <text evidence="1">The sequence shown here is derived from an EMBL/GenBank/DDBJ whole genome shotgun (WGS) entry which is preliminary data.</text>
</comment>
<proteinExistence type="predicted"/>
<dbReference type="RefSeq" id="XP_049181797.1">
    <property type="nucleotide sequence ID" value="XM_049322377.1"/>
</dbReference>
<reference evidence="1" key="1">
    <citation type="journal article" date="2022" name="DNA Res.">
        <title>Genome analysis of five recently described species of the CUG-Ser clade uncovers Candida theae as a new hybrid lineage with pathogenic potential in the Candida parapsilosis species complex.</title>
        <authorList>
            <person name="Mixao V."/>
            <person name="Del Olmo V."/>
            <person name="Hegedusova E."/>
            <person name="Saus E."/>
            <person name="Pryszcz L."/>
            <person name="Cillingova A."/>
            <person name="Nosek J."/>
            <person name="Gabaldon T."/>
        </authorList>
    </citation>
    <scope>NUCLEOTIDE SEQUENCE</scope>
    <source>
        <strain evidence="1">CBS 10844</strain>
    </source>
</reference>
<evidence type="ECO:0008006" key="3">
    <source>
        <dbReference type="Google" id="ProtNLM"/>
    </source>
</evidence>
<dbReference type="PANTHER" id="PTHR43313:SF1">
    <property type="entry name" value="3BETA-HYDROXYSTEROID DEHYDROGENASE DHS-16"/>
    <property type="match status" value="1"/>
</dbReference>
<keyword evidence="2" id="KW-1185">Reference proteome</keyword>
<dbReference type="InterPro" id="IPR013952">
    <property type="entry name" value="DUF1776_fun"/>
</dbReference>
<dbReference type="AlphaFoldDB" id="A0AAI9WZ65"/>
<dbReference type="Pfam" id="PF08643">
    <property type="entry name" value="DUF1776"/>
    <property type="match status" value="1"/>
</dbReference>
<evidence type="ECO:0000313" key="1">
    <source>
        <dbReference type="EMBL" id="KAI3406052.2"/>
    </source>
</evidence>
<dbReference type="EMBL" id="JAHUZD010000026">
    <property type="protein sequence ID" value="KAI3406052.2"/>
    <property type="molecule type" value="Genomic_DNA"/>
</dbReference>